<proteinExistence type="predicted"/>
<dbReference type="AlphaFoldDB" id="A0A0A8YUU0"/>
<name>A0A0A8YUU0_ARUDO</name>
<dbReference type="EMBL" id="GBRH01271528">
    <property type="protein sequence ID" value="JAD26367.1"/>
    <property type="molecule type" value="Transcribed_RNA"/>
</dbReference>
<protein>
    <submittedName>
        <fullName evidence="1">Uncharacterized protein</fullName>
    </submittedName>
</protein>
<reference evidence="1" key="2">
    <citation type="journal article" date="2015" name="Data Brief">
        <title>Shoot transcriptome of the giant reed, Arundo donax.</title>
        <authorList>
            <person name="Barrero R.A."/>
            <person name="Guerrero F.D."/>
            <person name="Moolhuijzen P."/>
            <person name="Goolsby J.A."/>
            <person name="Tidwell J."/>
            <person name="Bellgard S.E."/>
            <person name="Bellgard M.I."/>
        </authorList>
    </citation>
    <scope>NUCLEOTIDE SEQUENCE</scope>
    <source>
        <tissue evidence="1">Shoot tissue taken approximately 20 cm above the soil surface</tissue>
    </source>
</reference>
<reference evidence="1" key="1">
    <citation type="submission" date="2014-09" db="EMBL/GenBank/DDBJ databases">
        <authorList>
            <person name="Magalhaes I.L.F."/>
            <person name="Oliveira U."/>
            <person name="Santos F.R."/>
            <person name="Vidigal T.H.D.A."/>
            <person name="Brescovit A.D."/>
            <person name="Santos A.J."/>
        </authorList>
    </citation>
    <scope>NUCLEOTIDE SEQUENCE</scope>
    <source>
        <tissue evidence="1">Shoot tissue taken approximately 20 cm above the soil surface</tissue>
    </source>
</reference>
<sequence>MSPFPKYLIAEISHLQVLMFATIPIS</sequence>
<organism evidence="1">
    <name type="scientific">Arundo donax</name>
    <name type="common">Giant reed</name>
    <name type="synonym">Donax arundinaceus</name>
    <dbReference type="NCBI Taxonomy" id="35708"/>
    <lineage>
        <taxon>Eukaryota</taxon>
        <taxon>Viridiplantae</taxon>
        <taxon>Streptophyta</taxon>
        <taxon>Embryophyta</taxon>
        <taxon>Tracheophyta</taxon>
        <taxon>Spermatophyta</taxon>
        <taxon>Magnoliopsida</taxon>
        <taxon>Liliopsida</taxon>
        <taxon>Poales</taxon>
        <taxon>Poaceae</taxon>
        <taxon>PACMAD clade</taxon>
        <taxon>Arundinoideae</taxon>
        <taxon>Arundineae</taxon>
        <taxon>Arundo</taxon>
    </lineage>
</organism>
<evidence type="ECO:0000313" key="1">
    <source>
        <dbReference type="EMBL" id="JAD26367.1"/>
    </source>
</evidence>
<accession>A0A0A8YUU0</accession>